<accession>A0A1T4VM58</accession>
<organism evidence="1 2">
    <name type="scientific">Succinivibrio dextrinosolvens DSM 3072</name>
    <dbReference type="NCBI Taxonomy" id="1123324"/>
    <lineage>
        <taxon>Bacteria</taxon>
        <taxon>Pseudomonadati</taxon>
        <taxon>Pseudomonadota</taxon>
        <taxon>Gammaproteobacteria</taxon>
        <taxon>Aeromonadales</taxon>
        <taxon>Succinivibrionaceae</taxon>
        <taxon>Succinivibrio</taxon>
    </lineage>
</organism>
<dbReference type="STRING" id="83771.SAMN02910357_02179"/>
<gene>
    <name evidence="1" type="ORF">SAMN02745213_01745</name>
</gene>
<dbReference type="Proteomes" id="UP000242432">
    <property type="component" value="Unassembled WGS sequence"/>
</dbReference>
<dbReference type="Gene3D" id="3.40.50.720">
    <property type="entry name" value="NAD(P)-binding Rossmann-like Domain"/>
    <property type="match status" value="1"/>
</dbReference>
<dbReference type="EMBL" id="FUXX01000033">
    <property type="protein sequence ID" value="SKA66033.1"/>
    <property type="molecule type" value="Genomic_DNA"/>
</dbReference>
<dbReference type="RefSeq" id="WP_078929125.1">
    <property type="nucleotide sequence ID" value="NZ_FUXX01000033.1"/>
</dbReference>
<evidence type="ECO:0000313" key="1">
    <source>
        <dbReference type="EMBL" id="SKA66033.1"/>
    </source>
</evidence>
<evidence type="ECO:0008006" key="3">
    <source>
        <dbReference type="Google" id="ProtNLM"/>
    </source>
</evidence>
<evidence type="ECO:0000313" key="2">
    <source>
        <dbReference type="Proteomes" id="UP000242432"/>
    </source>
</evidence>
<proteinExistence type="predicted"/>
<dbReference type="InterPro" id="IPR036291">
    <property type="entry name" value="NAD(P)-bd_dom_sf"/>
</dbReference>
<keyword evidence="2" id="KW-1185">Reference proteome</keyword>
<sequence length="215" mass="23947">MRIAVIGANTSCGNKIVLKAESQGIKVTSIVNSFSDVVGNGKLIVKDYDDITFEDVKDCHYIVDALSFLEITRFSSDVLPVWHLLEILKDSPVRLLELGSAAFLYTDKSRQKLVVESDSVILDDKQNKTDRLCVNAYKRLSSCLNVDWSVLCPPLLLDEYSYGSGEYEFSDNILPVGLNGDSFISLNDYITACIELLKLNPKKHSCVSVRGTRLK</sequence>
<reference evidence="2" key="1">
    <citation type="submission" date="2017-02" db="EMBL/GenBank/DDBJ databases">
        <authorList>
            <person name="Varghese N."/>
            <person name="Submissions S."/>
        </authorList>
    </citation>
    <scope>NUCLEOTIDE SEQUENCE [LARGE SCALE GENOMIC DNA]</scope>
    <source>
        <strain evidence="2">DSM 3072</strain>
    </source>
</reference>
<protein>
    <recommendedName>
        <fullName evidence="3">NADH-flavin reductase</fullName>
    </recommendedName>
</protein>
<dbReference type="AlphaFoldDB" id="A0A1T4VM58"/>
<dbReference type="SUPFAM" id="SSF51735">
    <property type="entry name" value="NAD(P)-binding Rossmann-fold domains"/>
    <property type="match status" value="1"/>
</dbReference>
<name>A0A1T4VM58_9GAMM</name>